<feature type="signal peptide" evidence="1">
    <location>
        <begin position="1"/>
        <end position="25"/>
    </location>
</feature>
<feature type="chain" id="PRO_5024801273" evidence="1">
    <location>
        <begin position="26"/>
        <end position="67"/>
    </location>
</feature>
<name>A0A5U9SD46_SALET</name>
<proteinExistence type="predicted"/>
<evidence type="ECO:0000313" key="2">
    <source>
        <dbReference type="EMBL" id="EBS4094379.1"/>
    </source>
</evidence>
<dbReference type="EMBL" id="AAGVJY010000002">
    <property type="protein sequence ID" value="EBS4094379.1"/>
    <property type="molecule type" value="Genomic_DNA"/>
</dbReference>
<organism evidence="2">
    <name type="scientific">Salmonella enterica subsp. enterica serovar Bareilly</name>
    <dbReference type="NCBI Taxonomy" id="58096"/>
    <lineage>
        <taxon>Bacteria</taxon>
        <taxon>Pseudomonadati</taxon>
        <taxon>Pseudomonadota</taxon>
        <taxon>Gammaproteobacteria</taxon>
        <taxon>Enterobacterales</taxon>
        <taxon>Enterobacteriaceae</taxon>
        <taxon>Salmonella</taxon>
    </lineage>
</organism>
<evidence type="ECO:0000256" key="1">
    <source>
        <dbReference type="SAM" id="SignalP"/>
    </source>
</evidence>
<comment type="caution">
    <text evidence="2">The sequence shown here is derived from an EMBL/GenBank/DDBJ whole genome shotgun (WGS) entry which is preliminary data.</text>
</comment>
<dbReference type="Proteomes" id="UP000839659">
    <property type="component" value="Unassembled WGS sequence"/>
</dbReference>
<protein>
    <submittedName>
        <fullName evidence="2">Uncharacterized protein</fullName>
    </submittedName>
</protein>
<accession>A0A5U9SD46</accession>
<gene>
    <name evidence="2" type="ORF">DPS53_03390</name>
</gene>
<keyword evidence="1" id="KW-0732">Signal</keyword>
<dbReference type="AlphaFoldDB" id="A0A5U9SD46"/>
<sequence>MKRKSVALLQAIGSVIALSPTIVSANGMPVNSTAALRQDALAVRGDFQKAMISVNVEKLNNVRTKRK</sequence>
<reference evidence="2" key="1">
    <citation type="submission" date="2018-06" db="EMBL/GenBank/DDBJ databases">
        <authorList>
            <person name="Ashton P.M."/>
            <person name="Dallman T."/>
            <person name="Nair S."/>
            <person name="De Pinna E."/>
            <person name="Peters T."/>
            <person name="Grant K."/>
        </authorList>
    </citation>
    <scope>NUCLEOTIDE SEQUENCE [LARGE SCALE GENOMIC DNA]</scope>
    <source>
        <strain evidence="2">374035</strain>
    </source>
</reference>